<dbReference type="Proteomes" id="UP000613768">
    <property type="component" value="Unassembled WGS sequence"/>
</dbReference>
<organism evidence="3 4">
    <name type="scientific">Pseudomarimonas arenosa</name>
    <dbReference type="NCBI Taxonomy" id="2774145"/>
    <lineage>
        <taxon>Bacteria</taxon>
        <taxon>Pseudomonadati</taxon>
        <taxon>Pseudomonadota</taxon>
        <taxon>Gammaproteobacteria</taxon>
        <taxon>Lysobacterales</taxon>
        <taxon>Lysobacteraceae</taxon>
        <taxon>Pseudomarimonas</taxon>
    </lineage>
</organism>
<dbReference type="SUPFAM" id="SSF46689">
    <property type="entry name" value="Homeodomain-like"/>
    <property type="match status" value="1"/>
</dbReference>
<evidence type="ECO:0000259" key="2">
    <source>
        <dbReference type="Pfam" id="PF18598"/>
    </source>
</evidence>
<feature type="domain" description="QsdR TetR regulatory C-terminal" evidence="2">
    <location>
        <begin position="96"/>
        <end position="204"/>
    </location>
</feature>
<dbReference type="EMBL" id="JACYTR010000042">
    <property type="protein sequence ID" value="MBD8527158.1"/>
    <property type="molecule type" value="Genomic_DNA"/>
</dbReference>
<dbReference type="RefSeq" id="WP_192030579.1">
    <property type="nucleotide sequence ID" value="NZ_JACYTR010000042.1"/>
</dbReference>
<reference evidence="3 4" key="1">
    <citation type="submission" date="2020-09" db="EMBL/GenBank/DDBJ databases">
        <title>Pseudoxanthomonas sp. CAU 1598 isolated from sand of Yaerae Beach.</title>
        <authorList>
            <person name="Kim W."/>
        </authorList>
    </citation>
    <scope>NUCLEOTIDE SEQUENCE [LARGE SCALE GENOMIC DNA]</scope>
    <source>
        <strain evidence="3 4">CAU 1598</strain>
    </source>
</reference>
<feature type="region of interest" description="Disordered" evidence="1">
    <location>
        <begin position="1"/>
        <end position="26"/>
    </location>
</feature>
<gene>
    <name evidence="3" type="ORF">IFO71_15555</name>
</gene>
<comment type="caution">
    <text evidence="3">The sequence shown here is derived from an EMBL/GenBank/DDBJ whole genome shotgun (WGS) entry which is preliminary data.</text>
</comment>
<dbReference type="Gene3D" id="1.10.357.10">
    <property type="entry name" value="Tetracycline Repressor, domain 2"/>
    <property type="match status" value="1"/>
</dbReference>
<dbReference type="Pfam" id="PF18598">
    <property type="entry name" value="TetR_C_36"/>
    <property type="match status" value="1"/>
</dbReference>
<accession>A0AAW3ZMG7</accession>
<evidence type="ECO:0000313" key="3">
    <source>
        <dbReference type="EMBL" id="MBD8527158.1"/>
    </source>
</evidence>
<dbReference type="InterPro" id="IPR041485">
    <property type="entry name" value="TetR_C_36"/>
</dbReference>
<evidence type="ECO:0000256" key="1">
    <source>
        <dbReference type="SAM" id="MobiDB-lite"/>
    </source>
</evidence>
<sequence>MSPSSRTSKDLKAAAAVSPAAKRGRSKATMQDALSLARSKWLQGDRLDIGQLATELGVSRATLFRWVGSRDALLAEVLWSLFEPTIQMAKAESRGEGVPRIAEVCERVVRDISRFERFRRFVAEDGELALRVLTSRASPVQGRIIATFRELLESEVRRGWTPPLAIDTLAYLLTRLGESFVYATALSGQKVDIGDAGIAVQLLLSGRLPRAPRVPPASKL</sequence>
<proteinExistence type="predicted"/>
<name>A0AAW3ZMG7_9GAMM</name>
<dbReference type="InterPro" id="IPR009057">
    <property type="entry name" value="Homeodomain-like_sf"/>
</dbReference>
<evidence type="ECO:0000313" key="4">
    <source>
        <dbReference type="Proteomes" id="UP000613768"/>
    </source>
</evidence>
<keyword evidence="4" id="KW-1185">Reference proteome</keyword>
<dbReference type="AlphaFoldDB" id="A0AAW3ZMG7"/>
<protein>
    <submittedName>
        <fullName evidence="3">TetR/AcrR family transcriptional regulator</fullName>
    </submittedName>
</protein>